<keyword evidence="3" id="KW-1185">Reference proteome</keyword>
<evidence type="ECO:0000256" key="1">
    <source>
        <dbReference type="SAM" id="MobiDB-lite"/>
    </source>
</evidence>
<organism evidence="2 3">
    <name type="scientific">Frankia nepalensis</name>
    <dbReference type="NCBI Taxonomy" id="1836974"/>
    <lineage>
        <taxon>Bacteria</taxon>
        <taxon>Bacillati</taxon>
        <taxon>Actinomycetota</taxon>
        <taxon>Actinomycetes</taxon>
        <taxon>Frankiales</taxon>
        <taxon>Frankiaceae</taxon>
        <taxon>Frankia</taxon>
    </lineage>
</organism>
<dbReference type="Proteomes" id="UP000604475">
    <property type="component" value="Unassembled WGS sequence"/>
</dbReference>
<accession>A0A937URJ4</accession>
<evidence type="ECO:0000313" key="2">
    <source>
        <dbReference type="EMBL" id="MBL7632924.1"/>
    </source>
</evidence>
<dbReference type="AlphaFoldDB" id="A0A937URJ4"/>
<evidence type="ECO:0000313" key="3">
    <source>
        <dbReference type="Proteomes" id="UP000604475"/>
    </source>
</evidence>
<dbReference type="RefSeq" id="WP_203004218.1">
    <property type="nucleotide sequence ID" value="NZ_JADWYU010000144.1"/>
</dbReference>
<reference evidence="2" key="1">
    <citation type="submission" date="2020-12" db="EMBL/GenBank/DDBJ databases">
        <title>Genomic characterization of non-nitrogen-fixing Frankia strains.</title>
        <authorList>
            <person name="Carlos-Shanley C."/>
            <person name="Guerra T."/>
            <person name="Hahn D."/>
        </authorList>
    </citation>
    <scope>NUCLEOTIDE SEQUENCE</scope>
    <source>
        <strain evidence="2">CN6</strain>
    </source>
</reference>
<comment type="caution">
    <text evidence="2">The sequence shown here is derived from an EMBL/GenBank/DDBJ whole genome shotgun (WGS) entry which is preliminary data.</text>
</comment>
<sequence>MDELVAAPGGGQPAAFPDDEPAGGRIRVDHLVTSGGFTPDGGLNRAEHQPNRRPAVGGRPTGWVSWEE</sequence>
<gene>
    <name evidence="2" type="ORF">I7412_38380</name>
</gene>
<dbReference type="EMBL" id="JAEACQ010000357">
    <property type="protein sequence ID" value="MBL7632924.1"/>
    <property type="molecule type" value="Genomic_DNA"/>
</dbReference>
<feature type="region of interest" description="Disordered" evidence="1">
    <location>
        <begin position="1"/>
        <end position="68"/>
    </location>
</feature>
<name>A0A937URJ4_9ACTN</name>
<proteinExistence type="predicted"/>
<protein>
    <submittedName>
        <fullName evidence="2">Uncharacterized protein</fullName>
    </submittedName>
</protein>